<feature type="transmembrane region" description="Helical" evidence="1">
    <location>
        <begin position="54"/>
        <end position="73"/>
    </location>
</feature>
<gene>
    <name evidence="2" type="ORF">HQN60_06905</name>
</gene>
<name>A0A6M8SSW3_9NEIS</name>
<dbReference type="RefSeq" id="WP_173532950.1">
    <property type="nucleotide sequence ID" value="NZ_CP054143.1"/>
</dbReference>
<dbReference type="EMBL" id="CP054143">
    <property type="protein sequence ID" value="QKJ66446.1"/>
    <property type="molecule type" value="Genomic_DNA"/>
</dbReference>
<keyword evidence="3" id="KW-1185">Reference proteome</keyword>
<dbReference type="AlphaFoldDB" id="A0A6M8SSW3"/>
<evidence type="ECO:0000256" key="1">
    <source>
        <dbReference type="SAM" id="Phobius"/>
    </source>
</evidence>
<accession>A0A6M8SSW3</accession>
<feature type="transmembrane region" description="Helical" evidence="1">
    <location>
        <begin position="27"/>
        <end position="47"/>
    </location>
</feature>
<dbReference type="Proteomes" id="UP000504844">
    <property type="component" value="Chromosome"/>
</dbReference>
<sequence>MGYLLPIMLFCVLALFADIGERGMGALLLYGLIVIAYLIGFGLRHAWRKQAPPFNAVTLGCWLISTFFFAQALSSL</sequence>
<proteinExistence type="predicted"/>
<keyword evidence="1" id="KW-0812">Transmembrane</keyword>
<keyword evidence="1" id="KW-0472">Membrane</keyword>
<protein>
    <submittedName>
        <fullName evidence="2">Uncharacterized protein</fullName>
    </submittedName>
</protein>
<reference evidence="2 3" key="1">
    <citation type="submission" date="2020-05" db="EMBL/GenBank/DDBJ databases">
        <title>Complete genome sequence of Deefgea sp. D17.</title>
        <authorList>
            <person name="Bae J.-W."/>
            <person name="Han J.E."/>
        </authorList>
    </citation>
    <scope>NUCLEOTIDE SEQUENCE [LARGE SCALE GENOMIC DNA]</scope>
    <source>
        <strain evidence="2 3">D17</strain>
    </source>
</reference>
<keyword evidence="1" id="KW-1133">Transmembrane helix</keyword>
<dbReference type="KEGG" id="dee:HQN60_06905"/>
<evidence type="ECO:0000313" key="3">
    <source>
        <dbReference type="Proteomes" id="UP000504844"/>
    </source>
</evidence>
<organism evidence="2 3">
    <name type="scientific">Deefgea piscis</name>
    <dbReference type="NCBI Taxonomy" id="2739061"/>
    <lineage>
        <taxon>Bacteria</taxon>
        <taxon>Pseudomonadati</taxon>
        <taxon>Pseudomonadota</taxon>
        <taxon>Betaproteobacteria</taxon>
        <taxon>Neisseriales</taxon>
        <taxon>Chitinibacteraceae</taxon>
        <taxon>Deefgea</taxon>
    </lineage>
</organism>
<evidence type="ECO:0000313" key="2">
    <source>
        <dbReference type="EMBL" id="QKJ66446.1"/>
    </source>
</evidence>